<dbReference type="RefSeq" id="WP_284207294.1">
    <property type="nucleotide sequence ID" value="NZ_BSSU01000006.1"/>
</dbReference>
<name>A0ABQ6H353_9GAMM</name>
<dbReference type="EMBL" id="BSSU01000006">
    <property type="protein sequence ID" value="GLX81949.1"/>
    <property type="molecule type" value="Genomic_DNA"/>
</dbReference>
<dbReference type="NCBIfam" id="TIGR02922">
    <property type="entry name" value="TIGR02922 family protein"/>
    <property type="match status" value="1"/>
</dbReference>
<protein>
    <recommendedName>
        <fullName evidence="3">TIGR02922 family protein</fullName>
    </recommendedName>
</protein>
<keyword evidence="2" id="KW-1185">Reference proteome</keyword>
<evidence type="ECO:0008006" key="3">
    <source>
        <dbReference type="Google" id="ProtNLM"/>
    </source>
</evidence>
<evidence type="ECO:0000313" key="2">
    <source>
        <dbReference type="Proteomes" id="UP001157133"/>
    </source>
</evidence>
<comment type="caution">
    <text evidence="1">The sequence shown here is derived from an EMBL/GenBank/DDBJ whole genome shotgun (WGS) entry which is preliminary data.</text>
</comment>
<dbReference type="InterPro" id="IPR014271">
    <property type="entry name" value="CHP02922"/>
</dbReference>
<gene>
    <name evidence="1" type="ORF">theurythT_14010</name>
</gene>
<sequence length="84" mass="9339">MSVHNQSQLVTVIYYEEASLVIKHDVKSFDLGLGGRVVLPESYKKGKSIIAVCEGKVNFLNKVGDRVLPAEQTDNTEFAELSFH</sequence>
<dbReference type="Proteomes" id="UP001157133">
    <property type="component" value="Unassembled WGS sequence"/>
</dbReference>
<dbReference type="Pfam" id="PF09558">
    <property type="entry name" value="DUF2375"/>
    <property type="match status" value="1"/>
</dbReference>
<proteinExistence type="predicted"/>
<evidence type="ECO:0000313" key="1">
    <source>
        <dbReference type="EMBL" id="GLX81949.1"/>
    </source>
</evidence>
<organism evidence="1 2">
    <name type="scientific">Thalassotalea eurytherma</name>
    <dbReference type="NCBI Taxonomy" id="1144278"/>
    <lineage>
        <taxon>Bacteria</taxon>
        <taxon>Pseudomonadati</taxon>
        <taxon>Pseudomonadota</taxon>
        <taxon>Gammaproteobacteria</taxon>
        <taxon>Alteromonadales</taxon>
        <taxon>Colwelliaceae</taxon>
        <taxon>Thalassotalea</taxon>
    </lineage>
</organism>
<reference evidence="1 2" key="1">
    <citation type="submission" date="2023-03" db="EMBL/GenBank/DDBJ databases">
        <title>Draft genome sequence of Thalassotalea eurytherma JCM 18482T.</title>
        <authorList>
            <person name="Sawabe T."/>
        </authorList>
    </citation>
    <scope>NUCLEOTIDE SEQUENCE [LARGE SCALE GENOMIC DNA]</scope>
    <source>
        <strain evidence="1 2">JCM 18482</strain>
    </source>
</reference>
<accession>A0ABQ6H353</accession>